<feature type="compositionally biased region" description="Basic residues" evidence="1">
    <location>
        <begin position="180"/>
        <end position="193"/>
    </location>
</feature>
<dbReference type="PROSITE" id="PS50013">
    <property type="entry name" value="CHROMO_2"/>
    <property type="match status" value="1"/>
</dbReference>
<dbReference type="Gene3D" id="2.40.50.40">
    <property type="match status" value="1"/>
</dbReference>
<dbReference type="InterPro" id="IPR016197">
    <property type="entry name" value="Chromo-like_dom_sf"/>
</dbReference>
<evidence type="ECO:0000313" key="5">
    <source>
        <dbReference type="Proteomes" id="UP000008068"/>
    </source>
</evidence>
<dbReference type="InParanoid" id="G0NY67"/>
<dbReference type="PROSITE" id="PS50994">
    <property type="entry name" value="INTEGRASE"/>
    <property type="match status" value="1"/>
</dbReference>
<dbReference type="PANTHER" id="PTHR46585:SF1">
    <property type="entry name" value="CHROMO DOMAIN-CONTAINING PROTEIN"/>
    <property type="match status" value="1"/>
</dbReference>
<evidence type="ECO:0000313" key="4">
    <source>
        <dbReference type="EMBL" id="EGT39947.1"/>
    </source>
</evidence>
<feature type="compositionally biased region" description="Basic and acidic residues" evidence="1">
    <location>
        <begin position="83"/>
        <end position="98"/>
    </location>
</feature>
<dbReference type="InterPro" id="IPR012337">
    <property type="entry name" value="RNaseH-like_sf"/>
</dbReference>
<dbReference type="EMBL" id="GL379977">
    <property type="protein sequence ID" value="EGT39947.1"/>
    <property type="molecule type" value="Genomic_DNA"/>
</dbReference>
<evidence type="ECO:0000256" key="1">
    <source>
        <dbReference type="SAM" id="MobiDB-lite"/>
    </source>
</evidence>
<dbReference type="SUPFAM" id="SSF54160">
    <property type="entry name" value="Chromo domain-like"/>
    <property type="match status" value="1"/>
</dbReference>
<feature type="domain" description="Integrase catalytic" evidence="3">
    <location>
        <begin position="200"/>
        <end position="357"/>
    </location>
</feature>
<dbReference type="InterPro" id="IPR023780">
    <property type="entry name" value="Chromo_domain"/>
</dbReference>
<dbReference type="STRING" id="135651.G0NY67"/>
<dbReference type="Proteomes" id="UP000008068">
    <property type="component" value="Unassembled WGS sequence"/>
</dbReference>
<accession>G0NY67</accession>
<dbReference type="HOGENOM" id="CLU_017368_1_0_1"/>
<dbReference type="InterPro" id="IPR036397">
    <property type="entry name" value="RNaseH_sf"/>
</dbReference>
<keyword evidence="5" id="KW-1185">Reference proteome</keyword>
<feature type="compositionally biased region" description="Basic residues" evidence="1">
    <location>
        <begin position="133"/>
        <end position="146"/>
    </location>
</feature>
<feature type="domain" description="Chromo" evidence="2">
    <location>
        <begin position="442"/>
        <end position="482"/>
    </location>
</feature>
<dbReference type="Pfam" id="PF00385">
    <property type="entry name" value="Chromo"/>
    <property type="match status" value="1"/>
</dbReference>
<feature type="compositionally biased region" description="Basic and acidic residues" evidence="1">
    <location>
        <begin position="1"/>
        <end position="13"/>
    </location>
</feature>
<protein>
    <recommendedName>
        <fullName evidence="6">Integrase catalytic domain-containing protein</fullName>
    </recommendedName>
</protein>
<dbReference type="eggNOG" id="KOG0017">
    <property type="taxonomic scope" value="Eukaryota"/>
</dbReference>
<feature type="compositionally biased region" description="Basic residues" evidence="1">
    <location>
        <begin position="156"/>
        <end position="169"/>
    </location>
</feature>
<gene>
    <name evidence="4" type="ORF">CAEBREN_31132</name>
</gene>
<dbReference type="AlphaFoldDB" id="G0NY67"/>
<name>G0NY67_CAEBE</name>
<dbReference type="GO" id="GO:0015074">
    <property type="term" value="P:DNA integration"/>
    <property type="evidence" value="ECO:0007669"/>
    <property type="project" value="InterPro"/>
</dbReference>
<organism evidence="5">
    <name type="scientific">Caenorhabditis brenneri</name>
    <name type="common">Nematode worm</name>
    <dbReference type="NCBI Taxonomy" id="135651"/>
    <lineage>
        <taxon>Eukaryota</taxon>
        <taxon>Metazoa</taxon>
        <taxon>Ecdysozoa</taxon>
        <taxon>Nematoda</taxon>
        <taxon>Chromadorea</taxon>
        <taxon>Rhabditida</taxon>
        <taxon>Rhabditina</taxon>
        <taxon>Rhabditomorpha</taxon>
        <taxon>Rhabditoidea</taxon>
        <taxon>Rhabditidae</taxon>
        <taxon>Peloderinae</taxon>
        <taxon>Caenorhabditis</taxon>
    </lineage>
</organism>
<dbReference type="CDD" id="cd00024">
    <property type="entry name" value="CD_CSD"/>
    <property type="match status" value="1"/>
</dbReference>
<evidence type="ECO:0000259" key="2">
    <source>
        <dbReference type="PROSITE" id="PS50013"/>
    </source>
</evidence>
<dbReference type="InterPro" id="IPR001584">
    <property type="entry name" value="Integrase_cat-core"/>
</dbReference>
<dbReference type="PANTHER" id="PTHR46585">
    <property type="entry name" value="INTEGRASE CORE DOMAIN CONTAINING PROTEIN"/>
    <property type="match status" value="1"/>
</dbReference>
<feature type="compositionally biased region" description="Basic residues" evidence="1">
    <location>
        <begin position="111"/>
        <end position="120"/>
    </location>
</feature>
<dbReference type="OrthoDB" id="5873082at2759"/>
<reference evidence="5" key="1">
    <citation type="submission" date="2011-07" db="EMBL/GenBank/DDBJ databases">
        <authorList>
            <consortium name="Caenorhabditis brenneri Sequencing and Analysis Consortium"/>
            <person name="Wilson R.K."/>
        </authorList>
    </citation>
    <scope>NUCLEOTIDE SEQUENCE [LARGE SCALE GENOMIC DNA]</scope>
    <source>
        <strain evidence="5">PB2801</strain>
    </source>
</reference>
<evidence type="ECO:0000259" key="3">
    <source>
        <dbReference type="PROSITE" id="PS50994"/>
    </source>
</evidence>
<dbReference type="Gene3D" id="3.30.420.10">
    <property type="entry name" value="Ribonuclease H-like superfamily/Ribonuclease H"/>
    <property type="match status" value="1"/>
</dbReference>
<dbReference type="GO" id="GO:0003676">
    <property type="term" value="F:nucleic acid binding"/>
    <property type="evidence" value="ECO:0007669"/>
    <property type="project" value="InterPro"/>
</dbReference>
<evidence type="ECO:0008006" key="6">
    <source>
        <dbReference type="Google" id="ProtNLM"/>
    </source>
</evidence>
<dbReference type="InterPro" id="IPR000953">
    <property type="entry name" value="Chromo/chromo_shadow_dom"/>
</dbReference>
<dbReference type="SUPFAM" id="SSF53098">
    <property type="entry name" value="Ribonuclease H-like"/>
    <property type="match status" value="1"/>
</dbReference>
<sequence>MLRENAQERKEESPPPPPPPSNVPAVVVKKENVVTSAADAAAAAAEEQKQEPPSPPPPAGGPIKNKRQRAAPRFEPYPKKRPPKLEPPEPRRRPHGDDDNNQDDQEDLIVQKRRRAPKRPHYADGDVDDVPVKKKRKILRAPKRRHAGEDFDAPAKKRRKILRAPKRRHTGEDAAEEPAKKKRKILRAPKRRRAGDDDDDAEEPAKKRRRRTLRGSGPVPPPGSRIYFIDIYTRCLFVKSLKSKHGALVAKALADIFKEMGTTPNILFTDDGKEFYNRDVKTLLESHNIKHVSPKNDTKCGVVERVNRTLKTRLAKYMTHAYGHRYIDVLQRVVLGINNSYHRGIGRKPVEVRLGDFPIPFPDKSSYKIKFRLGDHVRLAAKRGVFDKGYDQGWTAEVFVISATSPGKPVTYKVVDTNGEPVEGIFYTHELTKCTYKENGTYRVESIIARRTRNGIRQCLVRWEGYTAASDSWVPESSLLQI</sequence>
<feature type="region of interest" description="Disordered" evidence="1">
    <location>
        <begin position="1"/>
        <end position="219"/>
    </location>
</feature>
<feature type="compositionally biased region" description="Low complexity" evidence="1">
    <location>
        <begin position="23"/>
        <end position="45"/>
    </location>
</feature>
<proteinExistence type="predicted"/>